<evidence type="ECO:0000313" key="1">
    <source>
        <dbReference type="EMBL" id="MBT1443710.1"/>
    </source>
</evidence>
<organism evidence="1 2">
    <name type="scientific">Shewanella jiangmenensis</name>
    <dbReference type="NCBI Taxonomy" id="2837387"/>
    <lineage>
        <taxon>Bacteria</taxon>
        <taxon>Pseudomonadati</taxon>
        <taxon>Pseudomonadota</taxon>
        <taxon>Gammaproteobacteria</taxon>
        <taxon>Alteromonadales</taxon>
        <taxon>Shewanellaceae</taxon>
        <taxon>Shewanella</taxon>
    </lineage>
</organism>
<reference evidence="1 2" key="1">
    <citation type="submission" date="2021-05" db="EMBL/GenBank/DDBJ databases">
        <title>Shewanella sp. JM162201.</title>
        <authorList>
            <person name="Xu S."/>
            <person name="Li A."/>
        </authorList>
    </citation>
    <scope>NUCLEOTIDE SEQUENCE [LARGE SCALE GENOMIC DNA]</scope>
    <source>
        <strain evidence="1 2">JM162201</strain>
    </source>
</reference>
<dbReference type="SUPFAM" id="SSF144064">
    <property type="entry name" value="Heme iron utilization protein-like"/>
    <property type="match status" value="1"/>
</dbReference>
<dbReference type="EMBL" id="JAHEPS010000001">
    <property type="protein sequence ID" value="MBT1443710.1"/>
    <property type="molecule type" value="Genomic_DNA"/>
</dbReference>
<dbReference type="PIRSF" id="PIRSF030840">
    <property type="entry name" value="DUF1008"/>
    <property type="match status" value="1"/>
</dbReference>
<keyword evidence="2" id="KW-1185">Reference proteome</keyword>
<proteinExistence type="predicted"/>
<comment type="caution">
    <text evidence="1">The sequence shown here is derived from an EMBL/GenBank/DDBJ whole genome shotgun (WGS) entry which is preliminary data.</text>
</comment>
<dbReference type="Pfam" id="PF06228">
    <property type="entry name" value="ChuX_HutX"/>
    <property type="match status" value="1"/>
</dbReference>
<name>A0ABS5UZV2_9GAMM</name>
<dbReference type="InterPro" id="IPR010413">
    <property type="entry name" value="HutX-like"/>
</dbReference>
<dbReference type="RefSeq" id="WP_214505876.1">
    <property type="nucleotide sequence ID" value="NZ_JAHEPS010000001.1"/>
</dbReference>
<dbReference type="CDD" id="cd16829">
    <property type="entry name" value="ChuX_HutX-like"/>
    <property type="match status" value="1"/>
</dbReference>
<dbReference type="InterPro" id="IPR053733">
    <property type="entry name" value="Heme_Transport_Util_sf"/>
</dbReference>
<dbReference type="NCBIfam" id="TIGR04108">
    <property type="entry name" value="HutX"/>
    <property type="match status" value="1"/>
</dbReference>
<dbReference type="Proteomes" id="UP001195903">
    <property type="component" value="Unassembled WGS sequence"/>
</dbReference>
<gene>
    <name evidence="1" type="primary">hutX</name>
    <name evidence="1" type="ORF">KJI95_04115</name>
</gene>
<sequence>MDTQIQPQADVIATAQTGPQPCRQASIEALFAQTPELSFAEAARTLGVSELAVLRAMPPAMVAWYPLGRPDAVTGLLTELAGWGPLTAIIQVAGNVFEFKGPFPLGKPAHGYYNLIQKGEGIDGHIKPDSFAALALVSRPMRGRDSHHFCFFAADGSVVFKLFLGRDKAGALLTGQLESFMQLRATLAAKEE</sequence>
<protein>
    <submittedName>
        <fullName evidence="1">Heme utilization cystosolic carrier protein HutX</fullName>
    </submittedName>
</protein>
<accession>A0ABS5UZV2</accession>
<evidence type="ECO:0000313" key="2">
    <source>
        <dbReference type="Proteomes" id="UP001195903"/>
    </source>
</evidence>
<dbReference type="Gene3D" id="3.40.1570.10">
    <property type="entry name" value="HemS/ChuS/ChuX like domains"/>
    <property type="match status" value="1"/>
</dbReference>